<accession>A0A8B6RYE4</accession>
<protein>
    <submittedName>
        <fullName evidence="1">Uncharacterized protein</fullName>
    </submittedName>
</protein>
<evidence type="ECO:0000313" key="2">
    <source>
        <dbReference type="Proteomes" id="UP000266669"/>
    </source>
</evidence>
<reference evidence="2" key="1">
    <citation type="submission" date="2018-05" db="EMBL/GenBank/DDBJ databases">
        <title>Leptospira yasudae sp. nov. and Leptospira stimsonii sp. nov., two pathogenic species of the genus Leptospira isolated from environmental sources.</title>
        <authorList>
            <person name="Casanovas-Massana A."/>
            <person name="Hamond C."/>
            <person name="Santos L.A."/>
            <person name="Hacker K.P."/>
            <person name="Balassiano I."/>
            <person name="Medeiros M.A."/>
            <person name="Reis M.G."/>
            <person name="Ko A.I."/>
            <person name="Wunder E.A."/>
        </authorList>
    </citation>
    <scope>NUCLEOTIDE SEQUENCE [LARGE SCALE GENOMIC DNA]</scope>
    <source>
        <strain evidence="2">AMB6-RJ</strain>
    </source>
</reference>
<comment type="caution">
    <text evidence="1">The sequence shown here is derived from an EMBL/GenBank/DDBJ whole genome shotgun (WGS) entry which is preliminary data.</text>
</comment>
<dbReference type="AlphaFoldDB" id="A0A8B6RYE4"/>
<evidence type="ECO:0000313" key="1">
    <source>
        <dbReference type="EMBL" id="RHX86059.1"/>
    </source>
</evidence>
<sequence length="70" mass="8466">MTKKDEIIEKKWVRNSCRLTKREEGRVESRISQDSNEKIVECFRNPENEKGKINRKRFENANFWIKIPSP</sequence>
<organism evidence="1 2">
    <name type="scientific">Leptospira stimsonii</name>
    <dbReference type="NCBI Taxonomy" id="2202203"/>
    <lineage>
        <taxon>Bacteria</taxon>
        <taxon>Pseudomonadati</taxon>
        <taxon>Spirochaetota</taxon>
        <taxon>Spirochaetia</taxon>
        <taxon>Leptospirales</taxon>
        <taxon>Leptospiraceae</taxon>
        <taxon>Leptospira</taxon>
    </lineage>
</organism>
<dbReference type="Proteomes" id="UP000266669">
    <property type="component" value="Unassembled WGS sequence"/>
</dbReference>
<dbReference type="EMBL" id="QHCS01000002">
    <property type="protein sequence ID" value="RHX86059.1"/>
    <property type="molecule type" value="Genomic_DNA"/>
</dbReference>
<proteinExistence type="predicted"/>
<gene>
    <name evidence="1" type="ORF">DLM78_09285</name>
</gene>
<name>A0A8B6RYE4_9LEPT</name>